<proteinExistence type="predicted"/>
<protein>
    <recommendedName>
        <fullName evidence="3">Restriction endonuclease</fullName>
    </recommendedName>
</protein>
<keyword evidence="2" id="KW-1185">Reference proteome</keyword>
<dbReference type="Proteomes" id="UP000663722">
    <property type="component" value="Chromosome"/>
</dbReference>
<accession>A0A975BT64</accession>
<reference evidence="1" key="1">
    <citation type="journal article" date="2021" name="Microb. Physiol.">
        <title>Proteogenomic Insights into the Physiology of Marine, Sulfate-Reducing, Filamentous Desulfonema limicola and Desulfonema magnum.</title>
        <authorList>
            <person name="Schnaars V."/>
            <person name="Wohlbrand L."/>
            <person name="Scheve S."/>
            <person name="Hinrichs C."/>
            <person name="Reinhardt R."/>
            <person name="Rabus R."/>
        </authorList>
    </citation>
    <scope>NUCLEOTIDE SEQUENCE</scope>
    <source>
        <strain evidence="1">4be13</strain>
    </source>
</reference>
<name>A0A975BT64_9BACT</name>
<evidence type="ECO:0008006" key="3">
    <source>
        <dbReference type="Google" id="ProtNLM"/>
    </source>
</evidence>
<organism evidence="1 2">
    <name type="scientific">Desulfonema magnum</name>
    <dbReference type="NCBI Taxonomy" id="45655"/>
    <lineage>
        <taxon>Bacteria</taxon>
        <taxon>Pseudomonadati</taxon>
        <taxon>Thermodesulfobacteriota</taxon>
        <taxon>Desulfobacteria</taxon>
        <taxon>Desulfobacterales</taxon>
        <taxon>Desulfococcaceae</taxon>
        <taxon>Desulfonema</taxon>
    </lineage>
</organism>
<dbReference type="REBASE" id="490212">
    <property type="entry name" value="Dma2077ORF72710P"/>
</dbReference>
<evidence type="ECO:0000313" key="1">
    <source>
        <dbReference type="EMBL" id="QTA91205.1"/>
    </source>
</evidence>
<gene>
    <name evidence="1" type="ORF">dnm_072700</name>
</gene>
<dbReference type="AlphaFoldDB" id="A0A975BT64"/>
<dbReference type="RefSeq" id="WP_207679079.1">
    <property type="nucleotide sequence ID" value="NZ_CP061800.1"/>
</dbReference>
<sequence>MEHQFTKKIIEILEKNFGERARDVFEKSSLLQYLNIKTRSATRGSKARGSFANLYAIYVLVEDYISNGFDEREGYEDYEGAQFSAIFNRQRELPFGAKLQNHALNSRMNDEYKKYFKTSEFIPILRNLETKKYWINENLLKIRFHDVDFNIAKTVVDIIDSYVSAKQSAFQNFIDTCEKLKKIHERNSSEVESFIYSLLGVNIDARVFEIVSFSILKTFYKDQTVFIGFSIDEIKEHNLILYKTGRTNANDGGIDFVMRPLGRFFQVTETLDVKKYFLDIDKIERYPVSFVIKSEDSIDDIKEKLEKAAKRTYSVRKVIKKYMECIEEIINIPVLKERLRKVVKEGELPEVLNEIIKHSKVEFNYEEG</sequence>
<dbReference type="EMBL" id="CP061800">
    <property type="protein sequence ID" value="QTA91205.1"/>
    <property type="molecule type" value="Genomic_DNA"/>
</dbReference>
<evidence type="ECO:0000313" key="2">
    <source>
        <dbReference type="Proteomes" id="UP000663722"/>
    </source>
</evidence>
<dbReference type="KEGG" id="dmm:dnm_072700"/>